<comment type="caution">
    <text evidence="5">The sequence shown here is derived from an EMBL/GenBank/DDBJ whole genome shotgun (WGS) entry which is preliminary data.</text>
</comment>
<evidence type="ECO:0000313" key="5">
    <source>
        <dbReference type="EMBL" id="KAF5248929.1"/>
    </source>
</evidence>
<gene>
    <name evidence="5" type="ORF">FANTH_5732</name>
</gene>
<dbReference type="PANTHER" id="PTHR18934">
    <property type="entry name" value="ATP-DEPENDENT RNA HELICASE"/>
    <property type="match status" value="1"/>
</dbReference>
<dbReference type="GO" id="GO:0004386">
    <property type="term" value="F:helicase activity"/>
    <property type="evidence" value="ECO:0007669"/>
    <property type="project" value="UniProtKB-KW"/>
</dbReference>
<evidence type="ECO:0000256" key="1">
    <source>
        <dbReference type="ARBA" id="ARBA00022741"/>
    </source>
</evidence>
<dbReference type="EMBL" id="JABEVY010000125">
    <property type="protein sequence ID" value="KAF5248929.1"/>
    <property type="molecule type" value="Genomic_DNA"/>
</dbReference>
<dbReference type="GO" id="GO:0003723">
    <property type="term" value="F:RNA binding"/>
    <property type="evidence" value="ECO:0007669"/>
    <property type="project" value="TreeGrafter"/>
</dbReference>
<keyword evidence="6" id="KW-1185">Reference proteome</keyword>
<keyword evidence="2" id="KW-0378">Hydrolase</keyword>
<dbReference type="AlphaFoldDB" id="A0A8H5E6F2"/>
<dbReference type="GO" id="GO:0016787">
    <property type="term" value="F:hydrolase activity"/>
    <property type="evidence" value="ECO:0007669"/>
    <property type="project" value="UniProtKB-KW"/>
</dbReference>
<evidence type="ECO:0000256" key="4">
    <source>
        <dbReference type="ARBA" id="ARBA00022840"/>
    </source>
</evidence>
<keyword evidence="1" id="KW-0547">Nucleotide-binding</keyword>
<keyword evidence="3" id="KW-0347">Helicase</keyword>
<dbReference type="Proteomes" id="UP000573603">
    <property type="component" value="Unassembled WGS sequence"/>
</dbReference>
<protein>
    <submittedName>
        <fullName evidence="5">Uncharacterized protein</fullName>
    </submittedName>
</protein>
<name>A0A8H5E6F2_9HYPO</name>
<organism evidence="5 6">
    <name type="scientific">Fusarium anthophilum</name>
    <dbReference type="NCBI Taxonomy" id="48485"/>
    <lineage>
        <taxon>Eukaryota</taxon>
        <taxon>Fungi</taxon>
        <taxon>Dikarya</taxon>
        <taxon>Ascomycota</taxon>
        <taxon>Pezizomycotina</taxon>
        <taxon>Sordariomycetes</taxon>
        <taxon>Hypocreomycetidae</taxon>
        <taxon>Hypocreales</taxon>
        <taxon>Nectriaceae</taxon>
        <taxon>Fusarium</taxon>
        <taxon>Fusarium fujikuroi species complex</taxon>
    </lineage>
</organism>
<dbReference type="GO" id="GO:0005524">
    <property type="term" value="F:ATP binding"/>
    <property type="evidence" value="ECO:0007669"/>
    <property type="project" value="UniProtKB-KW"/>
</dbReference>
<keyword evidence="4" id="KW-0067">ATP-binding</keyword>
<evidence type="ECO:0000256" key="2">
    <source>
        <dbReference type="ARBA" id="ARBA00022801"/>
    </source>
</evidence>
<accession>A0A8H5E6F2</accession>
<reference evidence="5 6" key="1">
    <citation type="journal article" date="2020" name="BMC Genomics">
        <title>Correction to: Identification and distribution of gene clusters required for synthesis of sphingolipid metabolism inhibitors in diverse species of the filamentous fungus Fusarium.</title>
        <authorList>
            <person name="Kim H.S."/>
            <person name="Lohmar J.M."/>
            <person name="Busman M."/>
            <person name="Brown D.W."/>
            <person name="Naumann T.A."/>
            <person name="Divon H.H."/>
            <person name="Lysoe E."/>
            <person name="Uhlig S."/>
            <person name="Proctor R.H."/>
        </authorList>
    </citation>
    <scope>NUCLEOTIDE SEQUENCE [LARGE SCALE GENOMIC DNA]</scope>
    <source>
        <strain evidence="5 6">NRRL 25214</strain>
    </source>
</reference>
<evidence type="ECO:0000256" key="3">
    <source>
        <dbReference type="ARBA" id="ARBA00022806"/>
    </source>
</evidence>
<dbReference type="InterPro" id="IPR027417">
    <property type="entry name" value="P-loop_NTPase"/>
</dbReference>
<evidence type="ECO:0000313" key="6">
    <source>
        <dbReference type="Proteomes" id="UP000573603"/>
    </source>
</evidence>
<dbReference type="PANTHER" id="PTHR18934:SF99">
    <property type="entry name" value="ATP-DEPENDENT RNA HELICASE DHX37-RELATED"/>
    <property type="match status" value="1"/>
</dbReference>
<proteinExistence type="predicted"/>
<sequence length="143" mass="15922">MMKDTEATEVAARTAVELEVQVGGEVGYLACFDRKAHPWKTKLGYMADGMLTELAKTNANFKLYAGIITGESHERTLSRDTAGLTQSDQLPKIMALMIGKDIHDKERDGDILVFFQSVEEVEEVCNLLRKEIGRLDLTNKDTA</sequence>
<dbReference type="Gene3D" id="3.40.50.300">
    <property type="entry name" value="P-loop containing nucleotide triphosphate hydrolases"/>
    <property type="match status" value="1"/>
</dbReference>